<sequence>MRWPRGCRATASSPNIINGGIKCNTPLLLMDLAWAEFSSNKWINTCNTTFFLKPDYCAPAMMEPKLLSLSAPLRRIYRERWWHRTVRERLVASRFSSPYGSARVQRLTEQYHRGHLRGARVRDG</sequence>
<proteinExistence type="predicted"/>
<protein>
    <submittedName>
        <fullName evidence="1">Uncharacterized protein</fullName>
    </submittedName>
</protein>
<dbReference type="EMBL" id="CM000764">
    <property type="protein sequence ID" value="OQU84080.1"/>
    <property type="molecule type" value="Genomic_DNA"/>
</dbReference>
<evidence type="ECO:0000313" key="1">
    <source>
        <dbReference type="EMBL" id="OQU84080.1"/>
    </source>
</evidence>
<reference evidence="2" key="2">
    <citation type="journal article" date="2018" name="Plant J.">
        <title>The Sorghum bicolor reference genome: improved assembly, gene annotations, a transcriptome atlas, and signatures of genome organization.</title>
        <authorList>
            <person name="McCormick R.F."/>
            <person name="Truong S.K."/>
            <person name="Sreedasyam A."/>
            <person name="Jenkins J."/>
            <person name="Shu S."/>
            <person name="Sims D."/>
            <person name="Kennedy M."/>
            <person name="Amirebrahimi M."/>
            <person name="Weers B.D."/>
            <person name="McKinley B."/>
            <person name="Mattison A."/>
            <person name="Morishige D.T."/>
            <person name="Grimwood J."/>
            <person name="Schmutz J."/>
            <person name="Mullet J.E."/>
        </authorList>
    </citation>
    <scope>NUCLEOTIDE SEQUENCE [LARGE SCALE GENOMIC DNA]</scope>
    <source>
        <strain evidence="2">cv. BTx623</strain>
    </source>
</reference>
<dbReference type="InParanoid" id="A0A1Z5RK04"/>
<organism evidence="1 2">
    <name type="scientific">Sorghum bicolor</name>
    <name type="common">Sorghum</name>
    <name type="synonym">Sorghum vulgare</name>
    <dbReference type="NCBI Taxonomy" id="4558"/>
    <lineage>
        <taxon>Eukaryota</taxon>
        <taxon>Viridiplantae</taxon>
        <taxon>Streptophyta</taxon>
        <taxon>Embryophyta</taxon>
        <taxon>Tracheophyta</taxon>
        <taxon>Spermatophyta</taxon>
        <taxon>Magnoliopsida</taxon>
        <taxon>Liliopsida</taxon>
        <taxon>Poales</taxon>
        <taxon>Poaceae</taxon>
        <taxon>PACMAD clade</taxon>
        <taxon>Panicoideae</taxon>
        <taxon>Andropogonodae</taxon>
        <taxon>Andropogoneae</taxon>
        <taxon>Sorghinae</taxon>
        <taxon>Sorghum</taxon>
    </lineage>
</organism>
<gene>
    <name evidence="1" type="ORF">SORBI_3005G226150</name>
</gene>
<dbReference type="AlphaFoldDB" id="A0A1Z5RK04"/>
<keyword evidence="2" id="KW-1185">Reference proteome</keyword>
<name>A0A1Z5RK04_SORBI</name>
<accession>A0A1Z5RK04</accession>
<reference evidence="1 2" key="1">
    <citation type="journal article" date="2009" name="Nature">
        <title>The Sorghum bicolor genome and the diversification of grasses.</title>
        <authorList>
            <person name="Paterson A.H."/>
            <person name="Bowers J.E."/>
            <person name="Bruggmann R."/>
            <person name="Dubchak I."/>
            <person name="Grimwood J."/>
            <person name="Gundlach H."/>
            <person name="Haberer G."/>
            <person name="Hellsten U."/>
            <person name="Mitros T."/>
            <person name="Poliakov A."/>
            <person name="Schmutz J."/>
            <person name="Spannagl M."/>
            <person name="Tang H."/>
            <person name="Wang X."/>
            <person name="Wicker T."/>
            <person name="Bharti A.K."/>
            <person name="Chapman J."/>
            <person name="Feltus F.A."/>
            <person name="Gowik U."/>
            <person name="Grigoriev I.V."/>
            <person name="Lyons E."/>
            <person name="Maher C.A."/>
            <person name="Martis M."/>
            <person name="Narechania A."/>
            <person name="Otillar R.P."/>
            <person name="Penning B.W."/>
            <person name="Salamov A.A."/>
            <person name="Wang Y."/>
            <person name="Zhang L."/>
            <person name="Carpita N.C."/>
            <person name="Freeling M."/>
            <person name="Gingle A.R."/>
            <person name="Hash C.T."/>
            <person name="Keller B."/>
            <person name="Klein P."/>
            <person name="Kresovich S."/>
            <person name="McCann M.C."/>
            <person name="Ming R."/>
            <person name="Peterson D.G."/>
            <person name="Mehboob-ur-Rahman"/>
            <person name="Ware D."/>
            <person name="Westhoff P."/>
            <person name="Mayer K.F."/>
            <person name="Messing J."/>
            <person name="Rokhsar D.S."/>
        </authorList>
    </citation>
    <scope>NUCLEOTIDE SEQUENCE [LARGE SCALE GENOMIC DNA]</scope>
    <source>
        <strain evidence="2">cv. BTx623</strain>
    </source>
</reference>
<dbReference type="Gramene" id="OQU84080">
    <property type="protein sequence ID" value="OQU84080"/>
    <property type="gene ID" value="SORBI_3005G226150"/>
</dbReference>
<evidence type="ECO:0000313" key="2">
    <source>
        <dbReference type="Proteomes" id="UP000000768"/>
    </source>
</evidence>
<dbReference type="Proteomes" id="UP000000768">
    <property type="component" value="Chromosome 5"/>
</dbReference>